<dbReference type="STRING" id="1121325.SAMN04515677_103176"/>
<dbReference type="GO" id="GO:0005975">
    <property type="term" value="P:carbohydrate metabolic process"/>
    <property type="evidence" value="ECO:0007669"/>
    <property type="project" value="InterPro"/>
</dbReference>
<dbReference type="CDD" id="cd03143">
    <property type="entry name" value="A4_beta-galactosidase_middle_domain"/>
    <property type="match status" value="1"/>
</dbReference>
<dbReference type="Pfam" id="PF08532">
    <property type="entry name" value="Glyco_hydro_42M"/>
    <property type="match status" value="1"/>
</dbReference>
<feature type="binding site" evidence="11">
    <location>
        <position position="151"/>
    </location>
    <ligand>
        <name>Zn(2+)</name>
        <dbReference type="ChEBI" id="CHEBI:29105"/>
    </ligand>
</feature>
<keyword evidence="4 11" id="KW-0479">Metal-binding</keyword>
<organism evidence="14 15">
    <name type="scientific">Romboutsia lituseburensis DSM 797</name>
    <dbReference type="NCBI Taxonomy" id="1121325"/>
    <lineage>
        <taxon>Bacteria</taxon>
        <taxon>Bacillati</taxon>
        <taxon>Bacillota</taxon>
        <taxon>Clostridia</taxon>
        <taxon>Peptostreptococcales</taxon>
        <taxon>Peptostreptococcaceae</taxon>
        <taxon>Romboutsia</taxon>
    </lineage>
</organism>
<dbReference type="PANTHER" id="PTHR36447">
    <property type="entry name" value="BETA-GALACTOSIDASE GANA"/>
    <property type="match status" value="1"/>
</dbReference>
<evidence type="ECO:0000313" key="15">
    <source>
        <dbReference type="Proteomes" id="UP000199068"/>
    </source>
</evidence>
<evidence type="ECO:0000256" key="1">
    <source>
        <dbReference type="ARBA" id="ARBA00001412"/>
    </source>
</evidence>
<comment type="similarity">
    <text evidence="2 8">Belongs to the glycosyl hydrolase 42 family.</text>
</comment>
<evidence type="ECO:0000256" key="5">
    <source>
        <dbReference type="ARBA" id="ARBA00022801"/>
    </source>
</evidence>
<gene>
    <name evidence="14" type="ORF">SAMN04515677_103176</name>
</gene>
<dbReference type="Gene3D" id="3.40.50.880">
    <property type="match status" value="1"/>
</dbReference>
<keyword evidence="5 8" id="KW-0378">Hydrolase</keyword>
<accession>A0A1G9MD32</accession>
<dbReference type="InterPro" id="IPR003476">
    <property type="entry name" value="Glyco_hydro_42"/>
</dbReference>
<evidence type="ECO:0000313" key="14">
    <source>
        <dbReference type="EMBL" id="SDL72109.1"/>
    </source>
</evidence>
<evidence type="ECO:0000256" key="4">
    <source>
        <dbReference type="ARBA" id="ARBA00022723"/>
    </source>
</evidence>
<name>A0A1G9MD32_9FIRM</name>
<dbReference type="InterPro" id="IPR013738">
    <property type="entry name" value="Beta_galactosidase_Trimer"/>
</dbReference>
<evidence type="ECO:0000256" key="10">
    <source>
        <dbReference type="PIRSR" id="PIRSR001084-2"/>
    </source>
</evidence>
<dbReference type="Gene3D" id="3.20.20.80">
    <property type="entry name" value="Glycosidases"/>
    <property type="match status" value="1"/>
</dbReference>
<dbReference type="PIRSF" id="PIRSF001084">
    <property type="entry name" value="B-galactosidase"/>
    <property type="match status" value="1"/>
</dbReference>
<feature type="domain" description="Glycoside hydrolase family 42 N-terminal" evidence="12">
    <location>
        <begin position="6"/>
        <end position="381"/>
    </location>
</feature>
<comment type="catalytic activity">
    <reaction evidence="1 8">
        <text>Hydrolysis of terminal non-reducing beta-D-galactose residues in beta-D-galactosides.</text>
        <dbReference type="EC" id="3.2.1.23"/>
    </reaction>
</comment>
<dbReference type="SUPFAM" id="SSF52317">
    <property type="entry name" value="Class I glutamine amidotransferase-like"/>
    <property type="match status" value="1"/>
</dbReference>
<feature type="binding site" evidence="11">
    <location>
        <position position="107"/>
    </location>
    <ligand>
        <name>Zn(2+)</name>
        <dbReference type="ChEBI" id="CHEBI:29105"/>
    </ligand>
</feature>
<dbReference type="Pfam" id="PF02449">
    <property type="entry name" value="Glyco_hydro_42"/>
    <property type="match status" value="1"/>
</dbReference>
<dbReference type="InterPro" id="IPR013529">
    <property type="entry name" value="Glyco_hydro_42_N"/>
</dbReference>
<dbReference type="PANTHER" id="PTHR36447:SF2">
    <property type="entry name" value="BETA-GALACTOSIDASE YESZ"/>
    <property type="match status" value="1"/>
</dbReference>
<evidence type="ECO:0000256" key="6">
    <source>
        <dbReference type="ARBA" id="ARBA00022833"/>
    </source>
</evidence>
<sequence>MYLGVDYYPEQWNEHMIDNDLENIIELGANAIRIGEFAWNMMESIEGNYDFSYFDNIIKKAKDKSLKVIFGTPTATMPAWLAKKHPDVLSEFEDNKKRVFGGRRQYCFNSKTYIEYSKKIIAKLATHYKDEKNIVAWQIDNEFGHEGSDVCYCSNCEKEFREYLKEAYNNDIKNLNETWGTIFWSQTYNEFDEIPLPTKTITTHNPSLRMEWERFRSLSIEKYAKLQVDILKDIIGVDVVVIHDFSGGYFDKSFDFSKVAKHIDVVAYNNYPVWGGQANPIPPHEIACGLDFMRGAKKKNFWITEAIMGAQGHDVIGYLPRPGQAKMWSYQAIARGCNSLMYFRYRGATKGAEQYCYGILDQDNIKRRKFYEVKNFFYEMKSNEEIINSKIDSKIALIYDFESMASFRIQRQSFLMDYKNEVYRLYRPFYENNLSIDVIPSYSDFSEYEILLVPAMIVYKKEVQERMRIFASQGKTVVISFRNGVKDYYNNLELGKFNPVNFTDFIGGYVEEIESFQDGQNIEVIGLSEFENIKGTATVFRDLIKTTTAKTLFRYNEEFFEGLSAITLNKYEGGKVYYIGSGVDENIMDTLVNKILKEANIKTLKSPKGVEVVKREINNIERYFIMNHTSKIQRLQNTELNPYEAKVVENL</sequence>
<dbReference type="GO" id="GO:0004565">
    <property type="term" value="F:beta-galactosidase activity"/>
    <property type="evidence" value="ECO:0007669"/>
    <property type="project" value="UniProtKB-EC"/>
</dbReference>
<keyword evidence="6 11" id="KW-0862">Zinc</keyword>
<feature type="active site" description="Nucleophile" evidence="9">
    <location>
        <position position="305"/>
    </location>
</feature>
<dbReference type="InterPro" id="IPR017853">
    <property type="entry name" value="GH"/>
</dbReference>
<protein>
    <recommendedName>
        <fullName evidence="3 8">Beta-galactosidase</fullName>
        <shortName evidence="8">Beta-gal</shortName>
        <ecNumber evidence="3 8">3.2.1.23</ecNumber>
    </recommendedName>
</protein>
<feature type="binding site" evidence="11">
    <location>
        <position position="156"/>
    </location>
    <ligand>
        <name>Zn(2+)</name>
        <dbReference type="ChEBI" id="CHEBI:29105"/>
    </ligand>
</feature>
<dbReference type="EC" id="3.2.1.23" evidence="3 8"/>
<feature type="domain" description="Beta-galactosidase trimerisation" evidence="13">
    <location>
        <begin position="394"/>
        <end position="601"/>
    </location>
</feature>
<evidence type="ECO:0000256" key="7">
    <source>
        <dbReference type="ARBA" id="ARBA00023295"/>
    </source>
</evidence>
<evidence type="ECO:0000259" key="13">
    <source>
        <dbReference type="Pfam" id="PF08532"/>
    </source>
</evidence>
<feature type="active site" description="Proton donor" evidence="9">
    <location>
        <position position="142"/>
    </location>
</feature>
<keyword evidence="7 8" id="KW-0326">Glycosidase</keyword>
<feature type="binding site" evidence="10">
    <location>
        <position position="141"/>
    </location>
    <ligand>
        <name>substrate</name>
    </ligand>
</feature>
<dbReference type="EMBL" id="FNGW01000003">
    <property type="protein sequence ID" value="SDL72109.1"/>
    <property type="molecule type" value="Genomic_DNA"/>
</dbReference>
<evidence type="ECO:0000259" key="12">
    <source>
        <dbReference type="Pfam" id="PF02449"/>
    </source>
</evidence>
<reference evidence="14 15" key="1">
    <citation type="submission" date="2016-10" db="EMBL/GenBank/DDBJ databases">
        <authorList>
            <person name="de Groot N.N."/>
        </authorList>
    </citation>
    <scope>NUCLEOTIDE SEQUENCE [LARGE SCALE GENOMIC DNA]</scope>
    <source>
        <strain evidence="14 15">DSM 797</strain>
    </source>
</reference>
<dbReference type="SUPFAM" id="SSF51445">
    <property type="entry name" value="(Trans)glycosidases"/>
    <property type="match status" value="1"/>
</dbReference>
<evidence type="ECO:0000256" key="9">
    <source>
        <dbReference type="PIRSR" id="PIRSR001084-1"/>
    </source>
</evidence>
<evidence type="ECO:0000256" key="11">
    <source>
        <dbReference type="PIRSR" id="PIRSR001084-3"/>
    </source>
</evidence>
<evidence type="ECO:0000256" key="2">
    <source>
        <dbReference type="ARBA" id="ARBA00005940"/>
    </source>
</evidence>
<evidence type="ECO:0000256" key="8">
    <source>
        <dbReference type="PIRNR" id="PIRNR001084"/>
    </source>
</evidence>
<proteinExistence type="inferred from homology"/>
<dbReference type="InterPro" id="IPR029062">
    <property type="entry name" value="Class_I_gatase-like"/>
</dbReference>
<keyword evidence="15" id="KW-1185">Reference proteome</keyword>
<feature type="binding site" evidence="10">
    <location>
        <position position="103"/>
    </location>
    <ligand>
        <name>substrate</name>
    </ligand>
</feature>
<dbReference type="GO" id="GO:0046872">
    <property type="term" value="F:metal ion binding"/>
    <property type="evidence" value="ECO:0007669"/>
    <property type="project" value="UniProtKB-KW"/>
</dbReference>
<dbReference type="AlphaFoldDB" id="A0A1G9MD32"/>
<dbReference type="GO" id="GO:0009341">
    <property type="term" value="C:beta-galactosidase complex"/>
    <property type="evidence" value="ECO:0007669"/>
    <property type="project" value="InterPro"/>
</dbReference>
<dbReference type="Proteomes" id="UP000199068">
    <property type="component" value="Unassembled WGS sequence"/>
</dbReference>
<evidence type="ECO:0000256" key="3">
    <source>
        <dbReference type="ARBA" id="ARBA00012756"/>
    </source>
</evidence>
<dbReference type="RefSeq" id="WP_092724879.1">
    <property type="nucleotide sequence ID" value="NZ_FNGW01000003.1"/>
</dbReference>
<feature type="binding site" evidence="11">
    <location>
        <position position="153"/>
    </location>
    <ligand>
        <name>Zn(2+)</name>
        <dbReference type="ChEBI" id="CHEBI:29105"/>
    </ligand>
</feature>